<dbReference type="GO" id="GO:0005886">
    <property type="term" value="C:plasma membrane"/>
    <property type="evidence" value="ECO:0007669"/>
    <property type="project" value="UniProtKB-SubCell"/>
</dbReference>
<feature type="transmembrane region" description="Helical" evidence="7">
    <location>
        <begin position="61"/>
        <end position="84"/>
    </location>
</feature>
<dbReference type="InterPro" id="IPR001991">
    <property type="entry name" value="Na-dicarboxylate_symporter"/>
</dbReference>
<evidence type="ECO:0000256" key="3">
    <source>
        <dbReference type="ARBA" id="ARBA00022475"/>
    </source>
</evidence>
<feature type="transmembrane region" description="Helical" evidence="7">
    <location>
        <begin position="21"/>
        <end position="41"/>
    </location>
</feature>
<reference evidence="8 9" key="1">
    <citation type="journal article" date="2018" name="Genome Announc.">
        <title>Draft Genome Sequence of "Candidatus Phycosocius bacilliformis," an Alphaproteobacterial Ectosymbiont of the Hydrocarbon-Producing Green Alga Botryococcus braunii.</title>
        <authorList>
            <person name="Tanabe Y."/>
            <person name="Yamaguchi H."/>
            <person name="Watanabe M.M."/>
        </authorList>
    </citation>
    <scope>NUCLEOTIDE SEQUENCE [LARGE SCALE GENOMIC DNA]</scope>
    <source>
        <strain evidence="8 9">BOTRYCO-2</strain>
    </source>
</reference>
<comment type="caution">
    <text evidence="8">The sequence shown here is derived from an EMBL/GenBank/DDBJ whole genome shotgun (WGS) entry which is preliminary data.</text>
</comment>
<dbReference type="RefSeq" id="WP_108985013.1">
    <property type="nucleotide sequence ID" value="NZ_BFBR01000005.1"/>
</dbReference>
<evidence type="ECO:0000256" key="1">
    <source>
        <dbReference type="ARBA" id="ARBA00004651"/>
    </source>
</evidence>
<feature type="transmembrane region" description="Helical" evidence="7">
    <location>
        <begin position="243"/>
        <end position="267"/>
    </location>
</feature>
<feature type="transmembrane region" description="Helical" evidence="7">
    <location>
        <begin position="307"/>
        <end position="326"/>
    </location>
</feature>
<dbReference type="GO" id="GO:0015293">
    <property type="term" value="F:symporter activity"/>
    <property type="evidence" value="ECO:0007669"/>
    <property type="project" value="UniProtKB-KW"/>
</dbReference>
<feature type="transmembrane region" description="Helical" evidence="7">
    <location>
        <begin position="204"/>
        <end position="231"/>
    </location>
</feature>
<feature type="transmembrane region" description="Helical" evidence="7">
    <location>
        <begin position="338"/>
        <end position="363"/>
    </location>
</feature>
<evidence type="ECO:0000313" key="9">
    <source>
        <dbReference type="Proteomes" id="UP000245086"/>
    </source>
</evidence>
<feature type="transmembrane region" description="Helical" evidence="7">
    <location>
        <begin position="406"/>
        <end position="425"/>
    </location>
</feature>
<keyword evidence="3" id="KW-1003">Cell membrane</keyword>
<sequence>MAAERAGTLTEQPRQPNASGLWLPYACLAALVIGFIMGAVLPSADAAPWTSPFKTSLDVVGAMWINAIRMTVIPLIIPLLIGAIAGAGSGRDAGGLGLASVGAFFGLVSVLAGIAALSAPTLFSAMKLQPDMVEALHASIQPTALPQGDASLANWFKNLIPANPIKAAADGTMLSLIIFAAAFGFAALYAPAPQRDMVISACHTISTIMLIVVQAVLLLSPLGIFALAIGVGAQRGTSAFVALGYYVATHVVAAIIVGLCLSLALITQTRLGGGRVISGLANPVLVALGTSSSLAALPSLIETARDRWGLAEPIYGFILPFAASTFKPSSAYTWVLQVYFVSLLFAMPLGPTQLAIAAAYSVLLNATVPGIPGGGLIAVTPIYLVLGLPLEGLAIIFAINPITDRFATAINVIANATITALLAHARTQPSAGVQGP</sequence>
<keyword evidence="9" id="KW-1185">Reference proteome</keyword>
<keyword evidence="2" id="KW-0813">Transport</keyword>
<evidence type="ECO:0000256" key="7">
    <source>
        <dbReference type="SAM" id="Phobius"/>
    </source>
</evidence>
<dbReference type="AlphaFoldDB" id="A0A2P2EAR4"/>
<dbReference type="PANTHER" id="PTHR42865:SF7">
    <property type="entry name" value="PROTON_GLUTAMATE-ASPARTATE SYMPORTER"/>
    <property type="match status" value="1"/>
</dbReference>
<evidence type="ECO:0000256" key="2">
    <source>
        <dbReference type="ARBA" id="ARBA00022448"/>
    </source>
</evidence>
<gene>
    <name evidence="8" type="primary">gltP_1</name>
    <name evidence="8" type="ORF">PbB2_01816</name>
</gene>
<feature type="transmembrane region" description="Helical" evidence="7">
    <location>
        <begin position="96"/>
        <end position="119"/>
    </location>
</feature>
<feature type="transmembrane region" description="Helical" evidence="7">
    <location>
        <begin position="279"/>
        <end position="301"/>
    </location>
</feature>
<feature type="transmembrane region" description="Helical" evidence="7">
    <location>
        <begin position="375"/>
        <end position="399"/>
    </location>
</feature>
<keyword evidence="6 7" id="KW-0472">Membrane</keyword>
<feature type="transmembrane region" description="Helical" evidence="7">
    <location>
        <begin position="173"/>
        <end position="192"/>
    </location>
</feature>
<dbReference type="Pfam" id="PF00375">
    <property type="entry name" value="SDF"/>
    <property type="match status" value="1"/>
</dbReference>
<keyword evidence="4 7" id="KW-0812">Transmembrane</keyword>
<dbReference type="PRINTS" id="PR00173">
    <property type="entry name" value="EDTRNSPORT"/>
</dbReference>
<proteinExistence type="predicted"/>
<keyword evidence="5 7" id="KW-1133">Transmembrane helix</keyword>
<accession>A0A2P2EAR4</accession>
<dbReference type="EMBL" id="BFBR01000005">
    <property type="protein sequence ID" value="GBF58145.1"/>
    <property type="molecule type" value="Genomic_DNA"/>
</dbReference>
<organism evidence="8 9">
    <name type="scientific">Candidatus Phycosocius bacilliformis</name>
    <dbReference type="NCBI Taxonomy" id="1445552"/>
    <lineage>
        <taxon>Bacteria</taxon>
        <taxon>Pseudomonadati</taxon>
        <taxon>Pseudomonadota</taxon>
        <taxon>Alphaproteobacteria</taxon>
        <taxon>Caulobacterales</taxon>
        <taxon>Caulobacterales incertae sedis</taxon>
        <taxon>Candidatus Phycosocius</taxon>
    </lineage>
</organism>
<evidence type="ECO:0000313" key="8">
    <source>
        <dbReference type="EMBL" id="GBF58145.1"/>
    </source>
</evidence>
<name>A0A2P2EAR4_9PROT</name>
<evidence type="ECO:0000256" key="4">
    <source>
        <dbReference type="ARBA" id="ARBA00022692"/>
    </source>
</evidence>
<comment type="subcellular location">
    <subcellularLocation>
        <location evidence="1">Cell membrane</location>
        <topology evidence="1">Multi-pass membrane protein</topology>
    </subcellularLocation>
</comment>
<dbReference type="InterPro" id="IPR036458">
    <property type="entry name" value="Na:dicarbo_symporter_sf"/>
</dbReference>
<dbReference type="OrthoDB" id="9766690at2"/>
<dbReference type="Gene3D" id="1.10.3860.10">
    <property type="entry name" value="Sodium:dicarboxylate symporter"/>
    <property type="match status" value="1"/>
</dbReference>
<dbReference type="SUPFAM" id="SSF118215">
    <property type="entry name" value="Proton glutamate symport protein"/>
    <property type="match status" value="1"/>
</dbReference>
<protein>
    <submittedName>
        <fullName evidence="8">Proton/glutamate-aspartate symporter</fullName>
    </submittedName>
</protein>
<dbReference type="Proteomes" id="UP000245086">
    <property type="component" value="Unassembled WGS sequence"/>
</dbReference>
<evidence type="ECO:0000256" key="6">
    <source>
        <dbReference type="ARBA" id="ARBA00023136"/>
    </source>
</evidence>
<evidence type="ECO:0000256" key="5">
    <source>
        <dbReference type="ARBA" id="ARBA00022989"/>
    </source>
</evidence>
<dbReference type="PANTHER" id="PTHR42865">
    <property type="entry name" value="PROTON/GLUTAMATE-ASPARTATE SYMPORTER"/>
    <property type="match status" value="1"/>
</dbReference>